<evidence type="ECO:0000313" key="1">
    <source>
        <dbReference type="EMBL" id="KAJ8425985.1"/>
    </source>
</evidence>
<accession>A0A9Q1GVP9</accession>
<dbReference type="AlphaFoldDB" id="A0A9Q1GVP9"/>
<dbReference type="PANTHER" id="PTHR46512">
    <property type="entry name" value="PEPTIDYLPROLYL ISOMERASE"/>
    <property type="match status" value="1"/>
</dbReference>
<organism evidence="1 2">
    <name type="scientific">Carnegiea gigantea</name>
    <dbReference type="NCBI Taxonomy" id="171969"/>
    <lineage>
        <taxon>Eukaryota</taxon>
        <taxon>Viridiplantae</taxon>
        <taxon>Streptophyta</taxon>
        <taxon>Embryophyta</taxon>
        <taxon>Tracheophyta</taxon>
        <taxon>Spermatophyta</taxon>
        <taxon>Magnoliopsida</taxon>
        <taxon>eudicotyledons</taxon>
        <taxon>Gunneridae</taxon>
        <taxon>Pentapetalae</taxon>
        <taxon>Caryophyllales</taxon>
        <taxon>Cactineae</taxon>
        <taxon>Cactaceae</taxon>
        <taxon>Cactoideae</taxon>
        <taxon>Echinocereeae</taxon>
        <taxon>Carnegiea</taxon>
    </lineage>
</organism>
<gene>
    <name evidence="1" type="ORF">Cgig2_009492</name>
</gene>
<dbReference type="EMBL" id="JAKOGI010001368">
    <property type="protein sequence ID" value="KAJ8425985.1"/>
    <property type="molecule type" value="Genomic_DNA"/>
</dbReference>
<name>A0A9Q1GVP9_9CARY</name>
<dbReference type="InterPro" id="IPR011990">
    <property type="entry name" value="TPR-like_helical_dom_sf"/>
</dbReference>
<dbReference type="InterPro" id="IPR050754">
    <property type="entry name" value="FKBP4/5/8-like"/>
</dbReference>
<proteinExistence type="predicted"/>
<dbReference type="SUPFAM" id="SSF48452">
    <property type="entry name" value="TPR-like"/>
    <property type="match status" value="1"/>
</dbReference>
<dbReference type="OrthoDB" id="433738at2759"/>
<dbReference type="Gene3D" id="1.25.40.10">
    <property type="entry name" value="Tetratricopeptide repeat domain"/>
    <property type="match status" value="1"/>
</dbReference>
<dbReference type="Proteomes" id="UP001153076">
    <property type="component" value="Unassembled WGS sequence"/>
</dbReference>
<comment type="caution">
    <text evidence="1">The sequence shown here is derived from an EMBL/GenBank/DDBJ whole genome shotgun (WGS) entry which is preliminary data.</text>
</comment>
<sequence length="251" mass="28904">MAFVKEEDHRVNMTCHSKSQCVEFSENHFKEEFIEDVRRDILGLVNLYQAILKAKALKEDDNKLFIIKAHRLAINTYDKFLQHLCVFVPKNVDDANVMEELGIFINLNLVACWLKINYFESVKQHCDLVMQLDLFNVKARLRRDQALLNMGLRGEARQDLLVAVRFDPNNEEIRKELSRVEEIKNARFGCDKSYKSVSQARGRNTFDPLKLNATRVPTSSSSSGVSSKPTNHIEVVRKIHNCSSMEVDTSN</sequence>
<keyword evidence="2" id="KW-1185">Reference proteome</keyword>
<protein>
    <submittedName>
        <fullName evidence="1">Uncharacterized protein</fullName>
    </submittedName>
</protein>
<reference evidence="1" key="1">
    <citation type="submission" date="2022-04" db="EMBL/GenBank/DDBJ databases">
        <title>Carnegiea gigantea Genome sequencing and assembly v2.</title>
        <authorList>
            <person name="Copetti D."/>
            <person name="Sanderson M.J."/>
            <person name="Burquez A."/>
            <person name="Wojciechowski M.F."/>
        </authorList>
    </citation>
    <scope>NUCLEOTIDE SEQUENCE</scope>
    <source>
        <strain evidence="1">SGP5-SGP5p</strain>
        <tissue evidence="1">Aerial part</tissue>
    </source>
</reference>
<evidence type="ECO:0000313" key="2">
    <source>
        <dbReference type="Proteomes" id="UP001153076"/>
    </source>
</evidence>